<name>A0A0D2CFC9_9EURO</name>
<reference evidence="2 3" key="1">
    <citation type="submission" date="2015-01" db="EMBL/GenBank/DDBJ databases">
        <title>The Genome Sequence of Cladophialophora immunda CBS83496.</title>
        <authorList>
            <consortium name="The Broad Institute Genomics Platform"/>
            <person name="Cuomo C."/>
            <person name="de Hoog S."/>
            <person name="Gorbushina A."/>
            <person name="Stielow B."/>
            <person name="Teixiera M."/>
            <person name="Abouelleil A."/>
            <person name="Chapman S.B."/>
            <person name="Priest M."/>
            <person name="Young S.K."/>
            <person name="Wortman J."/>
            <person name="Nusbaum C."/>
            <person name="Birren B."/>
        </authorList>
    </citation>
    <scope>NUCLEOTIDE SEQUENCE [LARGE SCALE GENOMIC DNA]</scope>
    <source>
        <strain evidence="2 3">CBS 83496</strain>
    </source>
</reference>
<dbReference type="VEuPathDB" id="FungiDB:PV07_05610"/>
<sequence>MGKEPAKGTPPGGQDIRGFVTMPVGQYPVLIDDQKNFTAHSVAKYPDQPPTYDAGPPRVAMQAPGQTPYDLRVCIPLDQLRDVPGPIQCPCCGFQGVTRVEYVAGRRTRRSAGLLFAATVVLAPVAYLTNGTKDVRHFCANCGVCVAVWLNERNSPGQTHVMAYQNRAESFPFRTIVCGSFLHDISEVKIVFVLASRHPSNAVLGLGASCLDPGTKSILYLPLGVWEMRSTTKAVLESRWCTCSWARDFLLTLKAWFVENTWTRLAHDHSFVGNRTAELAGIAQHHDEDLAYSVFSSQTRSRSVLYPRRRGTLTFDSTPMEFKRRMISTRFPAPYRAFTTSPDTPGV</sequence>
<dbReference type="InterPro" id="IPR006629">
    <property type="entry name" value="LITAF"/>
</dbReference>
<gene>
    <name evidence="2" type="ORF">PV07_05610</name>
</gene>
<dbReference type="RefSeq" id="XP_016250039.1">
    <property type="nucleotide sequence ID" value="XM_016392520.1"/>
</dbReference>
<accession>A0A0D2CFC9</accession>
<evidence type="ECO:0000259" key="1">
    <source>
        <dbReference type="PROSITE" id="PS51837"/>
    </source>
</evidence>
<dbReference type="STRING" id="569365.A0A0D2CFC9"/>
<feature type="domain" description="LITAF" evidence="1">
    <location>
        <begin position="69"/>
        <end position="151"/>
    </location>
</feature>
<dbReference type="PROSITE" id="PS51837">
    <property type="entry name" value="LITAF"/>
    <property type="match status" value="1"/>
</dbReference>
<evidence type="ECO:0000313" key="3">
    <source>
        <dbReference type="Proteomes" id="UP000054466"/>
    </source>
</evidence>
<keyword evidence="3" id="KW-1185">Reference proteome</keyword>
<dbReference type="OrthoDB" id="5599753at2759"/>
<dbReference type="GeneID" id="27344804"/>
<dbReference type="SMART" id="SM00714">
    <property type="entry name" value="LITAF"/>
    <property type="match status" value="1"/>
</dbReference>
<proteinExistence type="predicted"/>
<dbReference type="AlphaFoldDB" id="A0A0D2CFC9"/>
<evidence type="ECO:0000313" key="2">
    <source>
        <dbReference type="EMBL" id="KIW29823.1"/>
    </source>
</evidence>
<dbReference type="Pfam" id="PF10601">
    <property type="entry name" value="zf-LITAF-like"/>
    <property type="match status" value="1"/>
</dbReference>
<organism evidence="2 3">
    <name type="scientific">Cladophialophora immunda</name>
    <dbReference type="NCBI Taxonomy" id="569365"/>
    <lineage>
        <taxon>Eukaryota</taxon>
        <taxon>Fungi</taxon>
        <taxon>Dikarya</taxon>
        <taxon>Ascomycota</taxon>
        <taxon>Pezizomycotina</taxon>
        <taxon>Eurotiomycetes</taxon>
        <taxon>Chaetothyriomycetidae</taxon>
        <taxon>Chaetothyriales</taxon>
        <taxon>Herpotrichiellaceae</taxon>
        <taxon>Cladophialophora</taxon>
    </lineage>
</organism>
<dbReference type="HOGENOM" id="CLU_799264_0_0_1"/>
<protein>
    <recommendedName>
        <fullName evidence="1">LITAF domain-containing protein</fullName>
    </recommendedName>
</protein>
<dbReference type="EMBL" id="KN847042">
    <property type="protein sequence ID" value="KIW29823.1"/>
    <property type="molecule type" value="Genomic_DNA"/>
</dbReference>
<dbReference type="Proteomes" id="UP000054466">
    <property type="component" value="Unassembled WGS sequence"/>
</dbReference>